<evidence type="ECO:0000313" key="1">
    <source>
        <dbReference type="EMBL" id="KAJ2794972.1"/>
    </source>
</evidence>
<dbReference type="EMBL" id="JANBUN010002319">
    <property type="protein sequence ID" value="KAJ2794972.1"/>
    <property type="molecule type" value="Genomic_DNA"/>
</dbReference>
<proteinExistence type="predicted"/>
<dbReference type="Proteomes" id="UP001140087">
    <property type="component" value="Unassembled WGS sequence"/>
</dbReference>
<keyword evidence="2" id="KW-1185">Reference proteome</keyword>
<name>A0ACC1KTE0_9FUNG</name>
<gene>
    <name evidence="1" type="ORF">H4R21_005291</name>
</gene>
<sequence>MDRSLGHNDGAWAVTRFIRDEIMDSRKLLSNLGVVYGVGVFAGAVYCIETYGELLIQ</sequence>
<protein>
    <submittedName>
        <fullName evidence="1">Uncharacterized protein</fullName>
    </submittedName>
</protein>
<accession>A0ACC1KTE0</accession>
<evidence type="ECO:0000313" key="2">
    <source>
        <dbReference type="Proteomes" id="UP001140087"/>
    </source>
</evidence>
<reference evidence="1" key="1">
    <citation type="submission" date="2022-07" db="EMBL/GenBank/DDBJ databases">
        <title>Phylogenomic reconstructions and comparative analyses of Kickxellomycotina fungi.</title>
        <authorList>
            <person name="Reynolds N.K."/>
            <person name="Stajich J.E."/>
            <person name="Barry K."/>
            <person name="Grigoriev I.V."/>
            <person name="Crous P."/>
            <person name="Smith M.E."/>
        </authorList>
    </citation>
    <scope>NUCLEOTIDE SEQUENCE</scope>
    <source>
        <strain evidence="1">BCRC 34780</strain>
    </source>
</reference>
<organism evidence="1 2">
    <name type="scientific">Coemansia helicoidea</name>
    <dbReference type="NCBI Taxonomy" id="1286919"/>
    <lineage>
        <taxon>Eukaryota</taxon>
        <taxon>Fungi</taxon>
        <taxon>Fungi incertae sedis</taxon>
        <taxon>Zoopagomycota</taxon>
        <taxon>Kickxellomycotina</taxon>
        <taxon>Kickxellomycetes</taxon>
        <taxon>Kickxellales</taxon>
        <taxon>Kickxellaceae</taxon>
        <taxon>Coemansia</taxon>
    </lineage>
</organism>
<comment type="caution">
    <text evidence="1">The sequence shown here is derived from an EMBL/GenBank/DDBJ whole genome shotgun (WGS) entry which is preliminary data.</text>
</comment>